<accession>A0AA37SQ21</accession>
<organism evidence="2 3">
    <name type="scientific">Portibacter lacus</name>
    <dbReference type="NCBI Taxonomy" id="1099794"/>
    <lineage>
        <taxon>Bacteria</taxon>
        <taxon>Pseudomonadati</taxon>
        <taxon>Bacteroidota</taxon>
        <taxon>Saprospiria</taxon>
        <taxon>Saprospirales</taxon>
        <taxon>Haliscomenobacteraceae</taxon>
        <taxon>Portibacter</taxon>
    </lineage>
</organism>
<reference evidence="2" key="1">
    <citation type="journal article" date="2014" name="Int. J. Syst. Evol. Microbiol.">
        <title>Complete genome sequence of Corynebacterium casei LMG S-19264T (=DSM 44701T), isolated from a smear-ripened cheese.</title>
        <authorList>
            <consortium name="US DOE Joint Genome Institute (JGI-PGF)"/>
            <person name="Walter F."/>
            <person name="Albersmeier A."/>
            <person name="Kalinowski J."/>
            <person name="Ruckert C."/>
        </authorList>
    </citation>
    <scope>NUCLEOTIDE SEQUENCE</scope>
    <source>
        <strain evidence="2">NBRC 108769</strain>
    </source>
</reference>
<keyword evidence="1" id="KW-1133">Transmembrane helix</keyword>
<evidence type="ECO:0008006" key="4">
    <source>
        <dbReference type="Google" id="ProtNLM"/>
    </source>
</evidence>
<evidence type="ECO:0000313" key="3">
    <source>
        <dbReference type="Proteomes" id="UP001156666"/>
    </source>
</evidence>
<reference evidence="2" key="2">
    <citation type="submission" date="2023-01" db="EMBL/GenBank/DDBJ databases">
        <title>Draft genome sequence of Portibacter lacus strain NBRC 108769.</title>
        <authorList>
            <person name="Sun Q."/>
            <person name="Mori K."/>
        </authorList>
    </citation>
    <scope>NUCLEOTIDE SEQUENCE</scope>
    <source>
        <strain evidence="2">NBRC 108769</strain>
    </source>
</reference>
<dbReference type="Proteomes" id="UP001156666">
    <property type="component" value="Unassembled WGS sequence"/>
</dbReference>
<comment type="caution">
    <text evidence="2">The sequence shown here is derived from an EMBL/GenBank/DDBJ whole genome shotgun (WGS) entry which is preliminary data.</text>
</comment>
<dbReference type="EMBL" id="BSOH01000007">
    <property type="protein sequence ID" value="GLR16821.1"/>
    <property type="molecule type" value="Genomic_DNA"/>
</dbReference>
<feature type="transmembrane region" description="Helical" evidence="1">
    <location>
        <begin position="12"/>
        <end position="32"/>
    </location>
</feature>
<keyword evidence="1" id="KW-0472">Membrane</keyword>
<sequence length="143" mass="16169">MYQGIKHLHSYTAYLALLFLLIAVGYTLYGWLGKKEFSKTSKMIGLLGLIGAHLQLVFGLIIYFVSPVGFSNISGDAMGDKISRLYFLEHPLMMIIAIVLITIGYSRAKRMTVDASKFKSIFIFYFLGLILILARIPWHAWGK</sequence>
<feature type="transmembrane region" description="Helical" evidence="1">
    <location>
        <begin position="118"/>
        <end position="138"/>
    </location>
</feature>
<gene>
    <name evidence="2" type="ORF">GCM10007940_14360</name>
</gene>
<dbReference type="AlphaFoldDB" id="A0AA37SQ21"/>
<name>A0AA37SQ21_9BACT</name>
<proteinExistence type="predicted"/>
<keyword evidence="3" id="KW-1185">Reference proteome</keyword>
<evidence type="ECO:0000256" key="1">
    <source>
        <dbReference type="SAM" id="Phobius"/>
    </source>
</evidence>
<feature type="transmembrane region" description="Helical" evidence="1">
    <location>
        <begin position="44"/>
        <end position="65"/>
    </location>
</feature>
<dbReference type="RefSeq" id="WP_235290996.1">
    <property type="nucleotide sequence ID" value="NZ_BSOH01000007.1"/>
</dbReference>
<feature type="transmembrane region" description="Helical" evidence="1">
    <location>
        <begin position="85"/>
        <end position="106"/>
    </location>
</feature>
<protein>
    <recommendedName>
        <fullName evidence="4">Cytochrome B</fullName>
    </recommendedName>
</protein>
<evidence type="ECO:0000313" key="2">
    <source>
        <dbReference type="EMBL" id="GLR16821.1"/>
    </source>
</evidence>
<keyword evidence="1" id="KW-0812">Transmembrane</keyword>